<name>A0A2M6W788_9BACT</name>
<protein>
    <submittedName>
        <fullName evidence="1">Uncharacterized protein</fullName>
    </submittedName>
</protein>
<accession>A0A2M6W788</accession>
<evidence type="ECO:0000313" key="1">
    <source>
        <dbReference type="EMBL" id="PIT88678.1"/>
    </source>
</evidence>
<reference evidence="2" key="1">
    <citation type="submission" date="2017-09" db="EMBL/GenBank/DDBJ databases">
        <title>Depth-based differentiation of microbial function through sediment-hosted aquifers and enrichment of novel symbionts in the deep terrestrial subsurface.</title>
        <authorList>
            <person name="Probst A.J."/>
            <person name="Ladd B."/>
            <person name="Jarett J.K."/>
            <person name="Geller-Mcgrath D.E."/>
            <person name="Sieber C.M.K."/>
            <person name="Emerson J.B."/>
            <person name="Anantharaman K."/>
            <person name="Thomas B.C."/>
            <person name="Malmstrom R."/>
            <person name="Stieglmeier M."/>
            <person name="Klingl A."/>
            <person name="Woyke T."/>
            <person name="Ryan C.M."/>
            <person name="Banfield J.F."/>
        </authorList>
    </citation>
    <scope>NUCLEOTIDE SEQUENCE [LARGE SCALE GENOMIC DNA]</scope>
</reference>
<proteinExistence type="predicted"/>
<organism evidence="1 2">
    <name type="scientific">Candidatus Magasanikbacteria bacterium CG10_big_fil_rev_8_21_14_0_10_36_32</name>
    <dbReference type="NCBI Taxonomy" id="1974646"/>
    <lineage>
        <taxon>Bacteria</taxon>
        <taxon>Candidatus Magasanikiibacteriota</taxon>
    </lineage>
</organism>
<dbReference type="EMBL" id="PFBV01000003">
    <property type="protein sequence ID" value="PIT88678.1"/>
    <property type="molecule type" value="Genomic_DNA"/>
</dbReference>
<sequence length="192" mass="22574">MKNIINKDIISVIKLELHKAVTDFFLAEYFFDKSHLDILRRYQVILRDFSNHYAYLAMLSLCKIFETTGDTNNIFYVDSQLTDLAERDFYQRQAKSIKSEMDFIFKARHERIAHSSRSGGIDPTVTYATYSLDESKKIKEINDKIIDIFFQLKSKFGFDSDVDYLGHDKVNEAQFLVDTLIEMETKRVYQTT</sequence>
<dbReference type="AlphaFoldDB" id="A0A2M6W788"/>
<comment type="caution">
    <text evidence="1">The sequence shown here is derived from an EMBL/GenBank/DDBJ whole genome shotgun (WGS) entry which is preliminary data.</text>
</comment>
<dbReference type="Proteomes" id="UP000231426">
    <property type="component" value="Unassembled WGS sequence"/>
</dbReference>
<evidence type="ECO:0000313" key="2">
    <source>
        <dbReference type="Proteomes" id="UP000231426"/>
    </source>
</evidence>
<gene>
    <name evidence="1" type="ORF">COU29_02835</name>
</gene>